<dbReference type="InterPro" id="IPR007750">
    <property type="entry name" value="DUF674"/>
</dbReference>
<proteinExistence type="predicted"/>
<gene>
    <name evidence="1" type="ORF">KSP40_PGU022241</name>
</gene>
<dbReference type="Pfam" id="PF05056">
    <property type="entry name" value="DUF674"/>
    <property type="match status" value="1"/>
</dbReference>
<organism evidence="1 2">
    <name type="scientific">Platanthera guangdongensis</name>
    <dbReference type="NCBI Taxonomy" id="2320717"/>
    <lineage>
        <taxon>Eukaryota</taxon>
        <taxon>Viridiplantae</taxon>
        <taxon>Streptophyta</taxon>
        <taxon>Embryophyta</taxon>
        <taxon>Tracheophyta</taxon>
        <taxon>Spermatophyta</taxon>
        <taxon>Magnoliopsida</taxon>
        <taxon>Liliopsida</taxon>
        <taxon>Asparagales</taxon>
        <taxon>Orchidaceae</taxon>
        <taxon>Orchidoideae</taxon>
        <taxon>Orchideae</taxon>
        <taxon>Orchidinae</taxon>
        <taxon>Platanthera</taxon>
    </lineage>
</organism>
<dbReference type="EMBL" id="JBBWWR010000006">
    <property type="protein sequence ID" value="KAK8965342.1"/>
    <property type="molecule type" value="Genomic_DNA"/>
</dbReference>
<sequence length="255" mass="28390">MSTIAVRFLIDRAQKRVVFAEAGSDFVDVLFSFLTLPLATIVRLLDKQSGLGSLDTLYESVERLDAKHFQTEACKEMLLNPRSAAAQLCEGLKIKGIHDSDPRNLFTCSENDCLTQSTLYYTYNSKCLCCRCGKLMDNTLQWTQVISGEGGIFVKDKHNFMITDGLRVIPSSLQKGLSLFKEMQITGAGMLEERVIDFGKEEVLKLLKRSLVSNRVLTDVCFPDAPVQASTGFSLLSKEEIIVNQGKKEINLNSS</sequence>
<evidence type="ECO:0008006" key="3">
    <source>
        <dbReference type="Google" id="ProtNLM"/>
    </source>
</evidence>
<name>A0ABR2MMF6_9ASPA</name>
<dbReference type="PANTHER" id="PTHR33103">
    <property type="entry name" value="OS01G0153900 PROTEIN"/>
    <property type="match status" value="1"/>
</dbReference>
<evidence type="ECO:0000313" key="2">
    <source>
        <dbReference type="Proteomes" id="UP001412067"/>
    </source>
</evidence>
<accession>A0ABR2MMF6</accession>
<protein>
    <recommendedName>
        <fullName evidence="3">DUF674 family protein</fullName>
    </recommendedName>
</protein>
<reference evidence="1 2" key="1">
    <citation type="journal article" date="2022" name="Nat. Plants">
        <title>Genomes of leafy and leafless Platanthera orchids illuminate the evolution of mycoheterotrophy.</title>
        <authorList>
            <person name="Li M.H."/>
            <person name="Liu K.W."/>
            <person name="Li Z."/>
            <person name="Lu H.C."/>
            <person name="Ye Q.L."/>
            <person name="Zhang D."/>
            <person name="Wang J.Y."/>
            <person name="Li Y.F."/>
            <person name="Zhong Z.M."/>
            <person name="Liu X."/>
            <person name="Yu X."/>
            <person name="Liu D.K."/>
            <person name="Tu X.D."/>
            <person name="Liu B."/>
            <person name="Hao Y."/>
            <person name="Liao X.Y."/>
            <person name="Jiang Y.T."/>
            <person name="Sun W.H."/>
            <person name="Chen J."/>
            <person name="Chen Y.Q."/>
            <person name="Ai Y."/>
            <person name="Zhai J.W."/>
            <person name="Wu S.S."/>
            <person name="Zhou Z."/>
            <person name="Hsiao Y.Y."/>
            <person name="Wu W.L."/>
            <person name="Chen Y.Y."/>
            <person name="Lin Y.F."/>
            <person name="Hsu J.L."/>
            <person name="Li C.Y."/>
            <person name="Wang Z.W."/>
            <person name="Zhao X."/>
            <person name="Zhong W.Y."/>
            <person name="Ma X.K."/>
            <person name="Ma L."/>
            <person name="Huang J."/>
            <person name="Chen G.Z."/>
            <person name="Huang M.Z."/>
            <person name="Huang L."/>
            <person name="Peng D.H."/>
            <person name="Luo Y.B."/>
            <person name="Zou S.Q."/>
            <person name="Chen S.P."/>
            <person name="Lan S."/>
            <person name="Tsai W.C."/>
            <person name="Van de Peer Y."/>
            <person name="Liu Z.J."/>
        </authorList>
    </citation>
    <scope>NUCLEOTIDE SEQUENCE [LARGE SCALE GENOMIC DNA]</scope>
    <source>
        <strain evidence="1">Lor288</strain>
    </source>
</reference>
<dbReference type="Proteomes" id="UP001412067">
    <property type="component" value="Unassembled WGS sequence"/>
</dbReference>
<evidence type="ECO:0000313" key="1">
    <source>
        <dbReference type="EMBL" id="KAK8965342.1"/>
    </source>
</evidence>
<keyword evidence="2" id="KW-1185">Reference proteome</keyword>
<dbReference type="PANTHER" id="PTHR33103:SF27">
    <property type="entry name" value="OS04G0594700 PROTEIN"/>
    <property type="match status" value="1"/>
</dbReference>
<comment type="caution">
    <text evidence="1">The sequence shown here is derived from an EMBL/GenBank/DDBJ whole genome shotgun (WGS) entry which is preliminary data.</text>
</comment>